<dbReference type="GO" id="GO:0046677">
    <property type="term" value="P:response to antibiotic"/>
    <property type="evidence" value="ECO:0007669"/>
    <property type="project" value="UniProtKB-UniRule"/>
</dbReference>
<feature type="transmembrane region" description="Helical" evidence="14">
    <location>
        <begin position="74"/>
        <end position="92"/>
    </location>
</feature>
<keyword evidence="7 14" id="KW-0378">Hydrolase</keyword>
<dbReference type="EC" id="3.6.1.27" evidence="3 14"/>
<evidence type="ECO:0000256" key="7">
    <source>
        <dbReference type="ARBA" id="ARBA00022801"/>
    </source>
</evidence>
<dbReference type="GO" id="GO:0005886">
    <property type="term" value="C:plasma membrane"/>
    <property type="evidence" value="ECO:0007669"/>
    <property type="project" value="UniProtKB-SubCell"/>
</dbReference>
<name>A0A0G0B4U7_9BACT</name>
<evidence type="ECO:0000256" key="14">
    <source>
        <dbReference type="HAMAP-Rule" id="MF_01006"/>
    </source>
</evidence>
<gene>
    <name evidence="14" type="primary">uppP</name>
    <name evidence="15" type="ORF">UR61_C0046G0002</name>
</gene>
<keyword evidence="14" id="KW-0573">Peptidoglycan synthesis</keyword>
<dbReference type="GO" id="GO:0008360">
    <property type="term" value="P:regulation of cell shape"/>
    <property type="evidence" value="ECO:0007669"/>
    <property type="project" value="UniProtKB-KW"/>
</dbReference>
<dbReference type="InterPro" id="IPR003824">
    <property type="entry name" value="UppP"/>
</dbReference>
<feature type="transmembrane region" description="Helical" evidence="14">
    <location>
        <begin position="233"/>
        <end position="253"/>
    </location>
</feature>
<keyword evidence="14" id="KW-0961">Cell wall biogenesis/degradation</keyword>
<feature type="transmembrane region" description="Helical" evidence="14">
    <location>
        <begin position="41"/>
        <end position="62"/>
    </location>
</feature>
<comment type="catalytic activity">
    <reaction evidence="13 14">
        <text>di-trans,octa-cis-undecaprenyl diphosphate + H2O = di-trans,octa-cis-undecaprenyl phosphate + phosphate + H(+)</text>
        <dbReference type="Rhea" id="RHEA:28094"/>
        <dbReference type="ChEBI" id="CHEBI:15377"/>
        <dbReference type="ChEBI" id="CHEBI:15378"/>
        <dbReference type="ChEBI" id="CHEBI:43474"/>
        <dbReference type="ChEBI" id="CHEBI:58405"/>
        <dbReference type="ChEBI" id="CHEBI:60392"/>
        <dbReference type="EC" id="3.6.1.27"/>
    </reaction>
</comment>
<evidence type="ECO:0000256" key="2">
    <source>
        <dbReference type="ARBA" id="ARBA00010621"/>
    </source>
</evidence>
<feature type="transmembrane region" description="Helical" evidence="14">
    <location>
        <begin position="175"/>
        <end position="195"/>
    </location>
</feature>
<evidence type="ECO:0000256" key="4">
    <source>
        <dbReference type="ARBA" id="ARBA00021581"/>
    </source>
</evidence>
<reference evidence="15 16" key="1">
    <citation type="journal article" date="2015" name="Nature">
        <title>rRNA introns, odd ribosomes, and small enigmatic genomes across a large radiation of phyla.</title>
        <authorList>
            <person name="Brown C.T."/>
            <person name="Hug L.A."/>
            <person name="Thomas B.C."/>
            <person name="Sharon I."/>
            <person name="Castelle C.J."/>
            <person name="Singh A."/>
            <person name="Wilkins M.J."/>
            <person name="Williams K.H."/>
            <person name="Banfield J.F."/>
        </authorList>
    </citation>
    <scope>NUCLEOTIDE SEQUENCE [LARGE SCALE GENOMIC DNA]</scope>
</reference>
<comment type="similarity">
    <text evidence="2 14">Belongs to the UppP family.</text>
</comment>
<sequence length="254" mass="28495">MELLKVIILGIEQGVTELLPISSSAHLILTSQILDIQMDTYLLSVLHLGTTIALVIHFWSILFKDIFKKENISFYTKILISTIPAGIVGLLFESVIEEKLRGNLIIAISLIAWGIVMVLIERKVENKEQDLKSITWKQSLLMGIGQTFALIPGGSRSGISTLVGMLSGLNKYTAIQYSFLLGLPLLLAVPIYEIYKEYPERVLNISDILGILIAGIFTFISLSLLKKFSKEKWLTFFGIYRILLGIFVLIFLLF</sequence>
<proteinExistence type="inferred from homology"/>
<dbReference type="Pfam" id="PF02673">
    <property type="entry name" value="BacA"/>
    <property type="match status" value="1"/>
</dbReference>
<comment type="miscellaneous">
    <text evidence="14">Bacitracin is thought to be involved in the inhibition of peptidoglycan synthesis by sequestering undecaprenyl diphosphate, thereby reducing the pool of lipid carrier available.</text>
</comment>
<dbReference type="GO" id="GO:0050380">
    <property type="term" value="F:undecaprenyl-diphosphatase activity"/>
    <property type="evidence" value="ECO:0007669"/>
    <property type="project" value="UniProtKB-UniRule"/>
</dbReference>
<dbReference type="HAMAP" id="MF_01006">
    <property type="entry name" value="Undec_diphosphatase"/>
    <property type="match status" value="1"/>
</dbReference>
<keyword evidence="14" id="KW-0133">Cell shape</keyword>
<comment type="subcellular location">
    <subcellularLocation>
        <location evidence="1 14">Cell membrane</location>
        <topology evidence="1 14">Multi-pass membrane protein</topology>
    </subcellularLocation>
</comment>
<dbReference type="GO" id="GO:0071555">
    <property type="term" value="P:cell wall organization"/>
    <property type="evidence" value="ECO:0007669"/>
    <property type="project" value="UniProtKB-KW"/>
</dbReference>
<dbReference type="AlphaFoldDB" id="A0A0G0B4U7"/>
<evidence type="ECO:0000256" key="12">
    <source>
        <dbReference type="ARBA" id="ARBA00032932"/>
    </source>
</evidence>
<evidence type="ECO:0000256" key="3">
    <source>
        <dbReference type="ARBA" id="ARBA00012374"/>
    </source>
</evidence>
<dbReference type="PANTHER" id="PTHR30622:SF3">
    <property type="entry name" value="UNDECAPRENYL-DIPHOSPHATASE"/>
    <property type="match status" value="1"/>
</dbReference>
<keyword evidence="9 14" id="KW-0472">Membrane</keyword>
<evidence type="ECO:0000256" key="8">
    <source>
        <dbReference type="ARBA" id="ARBA00022989"/>
    </source>
</evidence>
<feature type="transmembrane region" description="Helical" evidence="14">
    <location>
        <begin position="104"/>
        <end position="120"/>
    </location>
</feature>
<evidence type="ECO:0000313" key="16">
    <source>
        <dbReference type="Proteomes" id="UP000033866"/>
    </source>
</evidence>
<keyword evidence="6 14" id="KW-0812">Transmembrane</keyword>
<keyword evidence="8 14" id="KW-1133">Transmembrane helix</keyword>
<evidence type="ECO:0000313" key="15">
    <source>
        <dbReference type="EMBL" id="KKP64428.1"/>
    </source>
</evidence>
<evidence type="ECO:0000256" key="11">
    <source>
        <dbReference type="ARBA" id="ARBA00032707"/>
    </source>
</evidence>
<dbReference type="Proteomes" id="UP000033866">
    <property type="component" value="Unassembled WGS sequence"/>
</dbReference>
<dbReference type="PANTHER" id="PTHR30622">
    <property type="entry name" value="UNDECAPRENYL-DIPHOSPHATASE"/>
    <property type="match status" value="1"/>
</dbReference>
<dbReference type="EMBL" id="LBPV01000046">
    <property type="protein sequence ID" value="KKP64428.1"/>
    <property type="molecule type" value="Genomic_DNA"/>
</dbReference>
<organism evidence="15 16">
    <name type="scientific">candidate division WS6 bacterium GW2011_GWE1_34_7</name>
    <dbReference type="NCBI Taxonomy" id="1619093"/>
    <lineage>
        <taxon>Bacteria</taxon>
        <taxon>Candidatus Dojkabacteria</taxon>
    </lineage>
</organism>
<dbReference type="GO" id="GO:0009252">
    <property type="term" value="P:peptidoglycan biosynthetic process"/>
    <property type="evidence" value="ECO:0007669"/>
    <property type="project" value="UniProtKB-KW"/>
</dbReference>
<comment type="caution">
    <text evidence="15">The sequence shown here is derived from an EMBL/GenBank/DDBJ whole genome shotgun (WGS) entry which is preliminary data.</text>
</comment>
<comment type="function">
    <text evidence="14">Catalyzes the dephosphorylation of undecaprenyl diphosphate (UPP). Confers resistance to bacitracin.</text>
</comment>
<evidence type="ECO:0000256" key="6">
    <source>
        <dbReference type="ARBA" id="ARBA00022692"/>
    </source>
</evidence>
<evidence type="ECO:0000256" key="1">
    <source>
        <dbReference type="ARBA" id="ARBA00004651"/>
    </source>
</evidence>
<evidence type="ECO:0000256" key="9">
    <source>
        <dbReference type="ARBA" id="ARBA00023136"/>
    </source>
</evidence>
<accession>A0A0G0B4U7</accession>
<keyword evidence="10 14" id="KW-0046">Antibiotic resistance</keyword>
<evidence type="ECO:0000256" key="5">
    <source>
        <dbReference type="ARBA" id="ARBA00022475"/>
    </source>
</evidence>
<protein>
    <recommendedName>
        <fullName evidence="4 14">Undecaprenyl-diphosphatase</fullName>
        <ecNumber evidence="3 14">3.6.1.27</ecNumber>
    </recommendedName>
    <alternativeName>
        <fullName evidence="12 14">Bacitracin resistance protein</fullName>
    </alternativeName>
    <alternativeName>
        <fullName evidence="11 14">Undecaprenyl pyrophosphate phosphatase</fullName>
    </alternativeName>
</protein>
<dbReference type="PATRIC" id="fig|1619093.3.peg.449"/>
<keyword evidence="5 14" id="KW-1003">Cell membrane</keyword>
<evidence type="ECO:0000256" key="10">
    <source>
        <dbReference type="ARBA" id="ARBA00023251"/>
    </source>
</evidence>
<evidence type="ECO:0000256" key="13">
    <source>
        <dbReference type="ARBA" id="ARBA00047594"/>
    </source>
</evidence>
<feature type="transmembrane region" description="Helical" evidence="14">
    <location>
        <begin position="202"/>
        <end position="221"/>
    </location>
</feature>